<dbReference type="SMART" id="SM00220">
    <property type="entry name" value="S_TKc"/>
    <property type="match status" value="1"/>
</dbReference>
<accession>A0A5J4VGU2</accession>
<evidence type="ECO:0000259" key="9">
    <source>
        <dbReference type="PROSITE" id="PS50011"/>
    </source>
</evidence>
<name>A0A5J4VGU2_9EUKA</name>
<dbReference type="PROSITE" id="PS00108">
    <property type="entry name" value="PROTEIN_KINASE_ST"/>
    <property type="match status" value="1"/>
</dbReference>
<proteinExistence type="predicted"/>
<comment type="caution">
    <text evidence="10">The sequence shown here is derived from an EMBL/GenBank/DDBJ whole genome shotgun (WGS) entry which is preliminary data.</text>
</comment>
<dbReference type="EC" id="2.7.11.1" evidence="1"/>
<evidence type="ECO:0000256" key="7">
    <source>
        <dbReference type="ARBA" id="ARBA00047899"/>
    </source>
</evidence>
<feature type="domain" description="Protein kinase" evidence="9">
    <location>
        <begin position="9"/>
        <end position="171"/>
    </location>
</feature>
<evidence type="ECO:0000256" key="4">
    <source>
        <dbReference type="ARBA" id="ARBA00022741"/>
    </source>
</evidence>
<comment type="catalytic activity">
    <reaction evidence="7">
        <text>L-threonyl-[protein] + ATP = O-phospho-L-threonyl-[protein] + ADP + H(+)</text>
        <dbReference type="Rhea" id="RHEA:46608"/>
        <dbReference type="Rhea" id="RHEA-COMP:11060"/>
        <dbReference type="Rhea" id="RHEA-COMP:11605"/>
        <dbReference type="ChEBI" id="CHEBI:15378"/>
        <dbReference type="ChEBI" id="CHEBI:30013"/>
        <dbReference type="ChEBI" id="CHEBI:30616"/>
        <dbReference type="ChEBI" id="CHEBI:61977"/>
        <dbReference type="ChEBI" id="CHEBI:456216"/>
        <dbReference type="EC" id="2.7.11.1"/>
    </reaction>
</comment>
<keyword evidence="4" id="KW-0547">Nucleotide-binding</keyword>
<dbReference type="InterPro" id="IPR008271">
    <property type="entry name" value="Ser/Thr_kinase_AS"/>
</dbReference>
<dbReference type="PANTHER" id="PTHR44899:SF3">
    <property type="entry name" value="SERINE_THREONINE-PROTEIN KINASE NEK1"/>
    <property type="match status" value="1"/>
</dbReference>
<keyword evidence="3" id="KW-0808">Transferase</keyword>
<sequence>MSVLKKSDFKEKKALGHGAFGQTYLIKNIQSGQKLVWKKMVIMNEQERKMAQDEADMLNRIKNDFLVKYYGQFEEKNEFFILMEYCDRGDLRQYINKLKNLEAVANEEKIWEYLSQTAEALYSLHSINIIHRDLKPENVFLTHNLQVKLGDLGMARTAQSTILRQTRIGGT</sequence>
<evidence type="ECO:0000256" key="6">
    <source>
        <dbReference type="ARBA" id="ARBA00022840"/>
    </source>
</evidence>
<reference evidence="10 11" key="1">
    <citation type="submission" date="2019-03" db="EMBL/GenBank/DDBJ databases">
        <title>Single cell metagenomics reveals metabolic interactions within the superorganism composed of flagellate Streblomastix strix and complex community of Bacteroidetes bacteria on its surface.</title>
        <authorList>
            <person name="Treitli S.C."/>
            <person name="Kolisko M."/>
            <person name="Husnik F."/>
            <person name="Keeling P."/>
            <person name="Hampl V."/>
        </authorList>
    </citation>
    <scope>NUCLEOTIDE SEQUENCE [LARGE SCALE GENOMIC DNA]</scope>
    <source>
        <strain evidence="10">ST1C</strain>
    </source>
</reference>
<gene>
    <name evidence="10" type="ORF">EZS28_022877</name>
</gene>
<evidence type="ECO:0000256" key="1">
    <source>
        <dbReference type="ARBA" id="ARBA00012513"/>
    </source>
</evidence>
<comment type="catalytic activity">
    <reaction evidence="8">
        <text>L-seryl-[protein] + ATP = O-phospho-L-seryl-[protein] + ADP + H(+)</text>
        <dbReference type="Rhea" id="RHEA:17989"/>
        <dbReference type="Rhea" id="RHEA-COMP:9863"/>
        <dbReference type="Rhea" id="RHEA-COMP:11604"/>
        <dbReference type="ChEBI" id="CHEBI:15378"/>
        <dbReference type="ChEBI" id="CHEBI:29999"/>
        <dbReference type="ChEBI" id="CHEBI:30616"/>
        <dbReference type="ChEBI" id="CHEBI:83421"/>
        <dbReference type="ChEBI" id="CHEBI:456216"/>
        <dbReference type="EC" id="2.7.11.1"/>
    </reaction>
</comment>
<evidence type="ECO:0000313" key="11">
    <source>
        <dbReference type="Proteomes" id="UP000324800"/>
    </source>
</evidence>
<dbReference type="Proteomes" id="UP000324800">
    <property type="component" value="Unassembled WGS sequence"/>
</dbReference>
<dbReference type="EMBL" id="SNRW01007233">
    <property type="protein sequence ID" value="KAA6381593.1"/>
    <property type="molecule type" value="Genomic_DNA"/>
</dbReference>
<evidence type="ECO:0000256" key="8">
    <source>
        <dbReference type="ARBA" id="ARBA00048679"/>
    </source>
</evidence>
<keyword evidence="5 10" id="KW-0418">Kinase</keyword>
<evidence type="ECO:0000256" key="5">
    <source>
        <dbReference type="ARBA" id="ARBA00022777"/>
    </source>
</evidence>
<dbReference type="InterPro" id="IPR051131">
    <property type="entry name" value="NEK_Ser/Thr_kinase_NIMA"/>
</dbReference>
<evidence type="ECO:0000313" key="10">
    <source>
        <dbReference type="EMBL" id="KAA6381593.1"/>
    </source>
</evidence>
<evidence type="ECO:0000256" key="2">
    <source>
        <dbReference type="ARBA" id="ARBA00022527"/>
    </source>
</evidence>
<dbReference type="Pfam" id="PF00069">
    <property type="entry name" value="Pkinase"/>
    <property type="match status" value="1"/>
</dbReference>
<dbReference type="InterPro" id="IPR000719">
    <property type="entry name" value="Prot_kinase_dom"/>
</dbReference>
<dbReference type="Gene3D" id="1.10.510.10">
    <property type="entry name" value="Transferase(Phosphotransferase) domain 1"/>
    <property type="match status" value="1"/>
</dbReference>
<keyword evidence="6" id="KW-0067">ATP-binding</keyword>
<dbReference type="GO" id="GO:0004674">
    <property type="term" value="F:protein serine/threonine kinase activity"/>
    <property type="evidence" value="ECO:0007669"/>
    <property type="project" value="UniProtKB-KW"/>
</dbReference>
<protein>
    <recommendedName>
        <fullName evidence="1">non-specific serine/threonine protein kinase</fullName>
        <ecNumber evidence="1">2.7.11.1</ecNumber>
    </recommendedName>
</protein>
<dbReference type="GO" id="GO:0005524">
    <property type="term" value="F:ATP binding"/>
    <property type="evidence" value="ECO:0007669"/>
    <property type="project" value="UniProtKB-KW"/>
</dbReference>
<dbReference type="AlphaFoldDB" id="A0A5J4VGU2"/>
<dbReference type="PROSITE" id="PS50011">
    <property type="entry name" value="PROTEIN_KINASE_DOM"/>
    <property type="match status" value="1"/>
</dbReference>
<dbReference type="PANTHER" id="PTHR44899">
    <property type="entry name" value="CAMK FAMILY PROTEIN KINASE"/>
    <property type="match status" value="1"/>
</dbReference>
<organism evidence="10 11">
    <name type="scientific">Streblomastix strix</name>
    <dbReference type="NCBI Taxonomy" id="222440"/>
    <lineage>
        <taxon>Eukaryota</taxon>
        <taxon>Metamonada</taxon>
        <taxon>Preaxostyla</taxon>
        <taxon>Oxymonadida</taxon>
        <taxon>Streblomastigidae</taxon>
        <taxon>Streblomastix</taxon>
    </lineage>
</organism>
<evidence type="ECO:0000256" key="3">
    <source>
        <dbReference type="ARBA" id="ARBA00022679"/>
    </source>
</evidence>
<dbReference type="OrthoDB" id="408964at2759"/>
<dbReference type="SUPFAM" id="SSF56112">
    <property type="entry name" value="Protein kinase-like (PK-like)"/>
    <property type="match status" value="1"/>
</dbReference>
<dbReference type="InterPro" id="IPR011009">
    <property type="entry name" value="Kinase-like_dom_sf"/>
</dbReference>
<feature type="non-terminal residue" evidence="10">
    <location>
        <position position="171"/>
    </location>
</feature>
<keyword evidence="2" id="KW-0723">Serine/threonine-protein kinase</keyword>